<dbReference type="SUPFAM" id="SSF57850">
    <property type="entry name" value="RING/U-box"/>
    <property type="match status" value="1"/>
</dbReference>
<evidence type="ECO:0000313" key="7">
    <source>
        <dbReference type="EMBL" id="KAK6147297.1"/>
    </source>
</evidence>
<comment type="function">
    <text evidence="5">Functions as an E3 ubiquitin ligase.</text>
</comment>
<protein>
    <recommendedName>
        <fullName evidence="5 6">U-box domain-containing protein</fullName>
        <ecNumber evidence="5">2.3.2.27</ecNumber>
    </recommendedName>
    <alternativeName>
        <fullName evidence="5">RING-type E3 ubiquitin transferase PUB</fullName>
    </alternativeName>
</protein>
<comment type="pathway">
    <text evidence="2 5">Protein modification; protein ubiquitination.</text>
</comment>
<dbReference type="InterPro" id="IPR045185">
    <property type="entry name" value="PUB22/23/24-like"/>
</dbReference>
<sequence length="320" mass="35734">MKDPVTAISGITYDRESIERWLFKSRTNTICPVTKQPLPRDSDLTPNHNLRRLIQAWCSIKTLQKLEALAAENERNRVFMVEAGLIKALVSFIVSCYENSETKGVEEALSLFYLVNRTSIGQSTGILTENGEIIIESLIWVLGGDDCFQDNAVQGIVSLLHILLDTCPWGRNGVVLVELGAVFDLIELELRNRPPEKKTTELVLGILYHLCSCADGRAQLLNHTAGIAVVTRRILKVSSMADERAIFIIWLISKYCGTNGVLMEMVRVGTVAKLCMVMQANCGVHLKEKAKEILRTHSDVWKDSPCSEVATLTRFAHSYN</sequence>
<dbReference type="InterPro" id="IPR058678">
    <property type="entry name" value="ARM_PUB"/>
</dbReference>
<dbReference type="SUPFAM" id="SSF48371">
    <property type="entry name" value="ARM repeat"/>
    <property type="match status" value="1"/>
</dbReference>
<dbReference type="Pfam" id="PF25598">
    <property type="entry name" value="ARM_PUB"/>
    <property type="match status" value="1"/>
</dbReference>
<dbReference type="PROSITE" id="PS51698">
    <property type="entry name" value="U_BOX"/>
    <property type="match status" value="1"/>
</dbReference>
<evidence type="ECO:0000256" key="5">
    <source>
        <dbReference type="RuleBase" id="RU369093"/>
    </source>
</evidence>
<dbReference type="InterPro" id="IPR013083">
    <property type="entry name" value="Znf_RING/FYVE/PHD"/>
</dbReference>
<comment type="caution">
    <text evidence="7">The sequence shown here is derived from an EMBL/GenBank/DDBJ whole genome shotgun (WGS) entry which is preliminary data.</text>
</comment>
<evidence type="ECO:0000313" key="8">
    <source>
        <dbReference type="Proteomes" id="UP001318860"/>
    </source>
</evidence>
<dbReference type="Pfam" id="PF04564">
    <property type="entry name" value="U-box"/>
    <property type="match status" value="1"/>
</dbReference>
<evidence type="ECO:0000256" key="4">
    <source>
        <dbReference type="ARBA" id="ARBA00022786"/>
    </source>
</evidence>
<dbReference type="SMART" id="SM00504">
    <property type="entry name" value="Ubox"/>
    <property type="match status" value="1"/>
</dbReference>
<evidence type="ECO:0000259" key="6">
    <source>
        <dbReference type="PROSITE" id="PS51698"/>
    </source>
</evidence>
<dbReference type="PANTHER" id="PTHR22849:SF24">
    <property type="entry name" value="E3 UBIQUITIN-PROTEIN LIGASE PUB24"/>
    <property type="match status" value="1"/>
</dbReference>
<dbReference type="InterPro" id="IPR016024">
    <property type="entry name" value="ARM-type_fold"/>
</dbReference>
<name>A0ABR0WLU0_REHGL</name>
<dbReference type="EMBL" id="JABTTQ020000010">
    <property type="protein sequence ID" value="KAK6147297.1"/>
    <property type="molecule type" value="Genomic_DNA"/>
</dbReference>
<organism evidence="7 8">
    <name type="scientific">Rehmannia glutinosa</name>
    <name type="common">Chinese foxglove</name>
    <dbReference type="NCBI Taxonomy" id="99300"/>
    <lineage>
        <taxon>Eukaryota</taxon>
        <taxon>Viridiplantae</taxon>
        <taxon>Streptophyta</taxon>
        <taxon>Embryophyta</taxon>
        <taxon>Tracheophyta</taxon>
        <taxon>Spermatophyta</taxon>
        <taxon>Magnoliopsida</taxon>
        <taxon>eudicotyledons</taxon>
        <taxon>Gunneridae</taxon>
        <taxon>Pentapetalae</taxon>
        <taxon>asterids</taxon>
        <taxon>lamiids</taxon>
        <taxon>Lamiales</taxon>
        <taxon>Orobanchaceae</taxon>
        <taxon>Rehmannieae</taxon>
        <taxon>Rehmannia</taxon>
    </lineage>
</organism>
<gene>
    <name evidence="7" type="ORF">DH2020_018209</name>
</gene>
<keyword evidence="3 5" id="KW-0808">Transferase</keyword>
<feature type="domain" description="U-box" evidence="6">
    <location>
        <begin position="1"/>
        <end position="64"/>
    </location>
</feature>
<reference evidence="7 8" key="1">
    <citation type="journal article" date="2021" name="Comput. Struct. Biotechnol. J.">
        <title>De novo genome assembly of the potent medicinal plant Rehmannia glutinosa using nanopore technology.</title>
        <authorList>
            <person name="Ma L."/>
            <person name="Dong C."/>
            <person name="Song C."/>
            <person name="Wang X."/>
            <person name="Zheng X."/>
            <person name="Niu Y."/>
            <person name="Chen S."/>
            <person name="Feng W."/>
        </authorList>
    </citation>
    <scope>NUCLEOTIDE SEQUENCE [LARGE SCALE GENOMIC DNA]</scope>
    <source>
        <strain evidence="7">DH-2019</strain>
    </source>
</reference>
<keyword evidence="4 5" id="KW-0833">Ubl conjugation pathway</keyword>
<dbReference type="InterPro" id="IPR003613">
    <property type="entry name" value="Ubox_domain"/>
</dbReference>
<evidence type="ECO:0000256" key="3">
    <source>
        <dbReference type="ARBA" id="ARBA00022679"/>
    </source>
</evidence>
<dbReference type="EC" id="2.3.2.27" evidence="5"/>
<dbReference type="Gene3D" id="3.30.40.10">
    <property type="entry name" value="Zinc/RING finger domain, C3HC4 (zinc finger)"/>
    <property type="match status" value="1"/>
</dbReference>
<accession>A0ABR0WLU0</accession>
<dbReference type="InterPro" id="IPR011989">
    <property type="entry name" value="ARM-like"/>
</dbReference>
<evidence type="ECO:0000256" key="1">
    <source>
        <dbReference type="ARBA" id="ARBA00000900"/>
    </source>
</evidence>
<dbReference type="Gene3D" id="1.25.10.10">
    <property type="entry name" value="Leucine-rich Repeat Variant"/>
    <property type="match status" value="1"/>
</dbReference>
<dbReference type="Proteomes" id="UP001318860">
    <property type="component" value="Unassembled WGS sequence"/>
</dbReference>
<comment type="catalytic activity">
    <reaction evidence="1 5">
        <text>S-ubiquitinyl-[E2 ubiquitin-conjugating enzyme]-L-cysteine + [acceptor protein]-L-lysine = [E2 ubiquitin-conjugating enzyme]-L-cysteine + N(6)-ubiquitinyl-[acceptor protein]-L-lysine.</text>
        <dbReference type="EC" id="2.3.2.27"/>
    </reaction>
</comment>
<dbReference type="PANTHER" id="PTHR22849">
    <property type="entry name" value="WDSAM1 PROTEIN"/>
    <property type="match status" value="1"/>
</dbReference>
<evidence type="ECO:0000256" key="2">
    <source>
        <dbReference type="ARBA" id="ARBA00004906"/>
    </source>
</evidence>
<keyword evidence="8" id="KW-1185">Reference proteome</keyword>
<proteinExistence type="predicted"/>